<name>A0A9X3MRF9_9ACTN</name>
<dbReference type="PIRSF" id="PIRSF019254">
    <property type="entry name" value="CFP29"/>
    <property type="match status" value="1"/>
</dbReference>
<dbReference type="EMBL" id="JAPDOD010000008">
    <property type="protein sequence ID" value="MDA0161007.1"/>
    <property type="molecule type" value="Genomic_DNA"/>
</dbReference>
<dbReference type="PANTHER" id="PTHR37165:SF1">
    <property type="entry name" value="TYPE 1 ENCAPSULIN SHELL PROTEIN"/>
    <property type="match status" value="1"/>
</dbReference>
<proteinExistence type="inferred from homology"/>
<dbReference type="PANTHER" id="PTHR37165">
    <property type="entry name" value="PEPTIDASE U56 FAMILY"/>
    <property type="match status" value="1"/>
</dbReference>
<dbReference type="Gene3D" id="3.30.2400.30">
    <property type="match status" value="1"/>
</dbReference>
<evidence type="ECO:0000256" key="3">
    <source>
        <dbReference type="ARBA" id="ARBA00033787"/>
    </source>
</evidence>
<keyword evidence="6" id="KW-1185">Reference proteome</keyword>
<evidence type="ECO:0000313" key="5">
    <source>
        <dbReference type="EMBL" id="MDA0161007.1"/>
    </source>
</evidence>
<sequence length="268" mass="28621">MNHLLREKAPITEAGWNELDEEAKERLSPGLAARKVVDFGGPHGWDYSATNLGRIASLDAFEGVGAARRRVLPVVELRAPFAVSRSELDDLERGAGDIDLGELDAAARQISHAENVAVFHGWLDAGIRGIAEACTHPAVALSEDFNAYTRHTAEAVETLLRAGVSGPYALALGPDQYTGVIQSTEHGGYPLFDHLKKILSGGPIVWAPGVQGAVVVSLRGGDFLFESGQDLSIGYSSHDADTVQLYLEESFSFRVATPEAACFLKPAG</sequence>
<reference evidence="5" key="1">
    <citation type="submission" date="2022-10" db="EMBL/GenBank/DDBJ databases">
        <title>The WGS of Solirubrobacter ginsenosidimutans DSM 21036.</title>
        <authorList>
            <person name="Jiang Z."/>
        </authorList>
    </citation>
    <scope>NUCLEOTIDE SEQUENCE</scope>
    <source>
        <strain evidence="5">DSM 21036</strain>
    </source>
</reference>
<evidence type="ECO:0000256" key="1">
    <source>
        <dbReference type="ARBA" id="ARBA00033738"/>
    </source>
</evidence>
<dbReference type="InterPro" id="IPR007544">
    <property type="entry name" value="ENCAP"/>
</dbReference>
<comment type="subcellular location">
    <subcellularLocation>
        <location evidence="1">Encapsulin nanocompartment</location>
    </subcellularLocation>
</comment>
<dbReference type="Proteomes" id="UP001149140">
    <property type="component" value="Unassembled WGS sequence"/>
</dbReference>
<dbReference type="NCBIfam" id="NF041155">
    <property type="entry name" value="encap_f1"/>
    <property type="match status" value="1"/>
</dbReference>
<evidence type="ECO:0000256" key="4">
    <source>
        <dbReference type="ARBA" id="ARBA00050023"/>
    </source>
</evidence>
<dbReference type="Pfam" id="PF04454">
    <property type="entry name" value="Linocin_M18"/>
    <property type="match status" value="1"/>
</dbReference>
<evidence type="ECO:0000313" key="6">
    <source>
        <dbReference type="Proteomes" id="UP001149140"/>
    </source>
</evidence>
<accession>A0A9X3MRF9</accession>
<gene>
    <name evidence="5" type="ORF">OM076_12080</name>
</gene>
<dbReference type="Gene3D" id="3.30.2320.10">
    <property type="entry name" value="hypothetical protein PF0899 domain"/>
    <property type="match status" value="1"/>
</dbReference>
<evidence type="ECO:0000256" key="2">
    <source>
        <dbReference type="ARBA" id="ARBA00033743"/>
    </source>
</evidence>
<keyword evidence="3" id="KW-1284">Encapsulin nanocompartment</keyword>
<comment type="caution">
    <text evidence="5">The sequence shown here is derived from an EMBL/GenBank/DDBJ whole genome shotgun (WGS) entry which is preliminary data.</text>
</comment>
<dbReference type="GO" id="GO:0140737">
    <property type="term" value="C:encapsulin nanocompartment"/>
    <property type="evidence" value="ECO:0007669"/>
    <property type="project" value="UniProtKB-SubCell"/>
</dbReference>
<dbReference type="RefSeq" id="WP_270040152.1">
    <property type="nucleotide sequence ID" value="NZ_JAPDOD010000008.1"/>
</dbReference>
<comment type="similarity">
    <text evidence="2">Belongs to the encapsulin family. Family 1 subfamily.</text>
</comment>
<dbReference type="InterPro" id="IPR051429">
    <property type="entry name" value="Encapsulin_nc"/>
</dbReference>
<protein>
    <recommendedName>
        <fullName evidence="4">Type 1 encapsulin shell protein</fullName>
    </recommendedName>
</protein>
<dbReference type="AlphaFoldDB" id="A0A9X3MRF9"/>
<organism evidence="5 6">
    <name type="scientific">Solirubrobacter ginsenosidimutans</name>
    <dbReference type="NCBI Taxonomy" id="490573"/>
    <lineage>
        <taxon>Bacteria</taxon>
        <taxon>Bacillati</taxon>
        <taxon>Actinomycetota</taxon>
        <taxon>Thermoleophilia</taxon>
        <taxon>Solirubrobacterales</taxon>
        <taxon>Solirubrobacteraceae</taxon>
        <taxon>Solirubrobacter</taxon>
    </lineage>
</organism>